<accession>A0ABR7M4V0</accession>
<comment type="pathway">
    <text evidence="1">Amino-acid biosynthesis; L-isoleucine biosynthesis; L-isoleucine from 2-oxobutanoate: step 4/4.</text>
</comment>
<organism evidence="9 10">
    <name type="scientific">Flavihumibacter stibioxidans</name>
    <dbReference type="NCBI Taxonomy" id="1834163"/>
    <lineage>
        <taxon>Bacteria</taxon>
        <taxon>Pseudomonadati</taxon>
        <taxon>Bacteroidota</taxon>
        <taxon>Chitinophagia</taxon>
        <taxon>Chitinophagales</taxon>
        <taxon>Chitinophagaceae</taxon>
        <taxon>Flavihumibacter</taxon>
    </lineage>
</organism>
<comment type="pathway">
    <text evidence="2">Amino-acid biosynthesis; L-valine biosynthesis; L-valine from pyruvate: step 4/4.</text>
</comment>
<evidence type="ECO:0000256" key="2">
    <source>
        <dbReference type="ARBA" id="ARBA00004931"/>
    </source>
</evidence>
<comment type="similarity">
    <text evidence="4">Belongs to the class-IV pyridoxal-phosphate-dependent aminotransferase family.</text>
</comment>
<sequence length="276" mass="30953">MNKTYALINQQLVPYQDAMMHISDLSVQRGYGIFDFFKTIGGKPLFLDDHLDRFCHSAQRMHLDPGCSTHELRAMLEVLMVKNNLPDSGIRITLTGGYSTDGYTISKPNLLITQQALQLERTVQEGGIRLITYEHQRQLPDVKTIDYLMAVWLQPAIKSHGADDVLYHSNGLVTECPRSNFFMVTKKGEVVTGASNVLKGVTRKQLLQLASHEFETVERDFTLDELMQASEAFVSSTTKLVLPVTEINGIRIGNGSCGPITRRMHELFSELSYGGK</sequence>
<dbReference type="InterPro" id="IPR043131">
    <property type="entry name" value="BCAT-like_N"/>
</dbReference>
<dbReference type="EC" id="2.6.1.42" evidence="5"/>
<comment type="pathway">
    <text evidence="3">Amino-acid biosynthesis; L-leucine biosynthesis; L-leucine from 3-methyl-2-oxobutanoate: step 4/4.</text>
</comment>
<dbReference type="PANTHER" id="PTHR42743:SF11">
    <property type="entry name" value="AMINODEOXYCHORISMATE LYASE"/>
    <property type="match status" value="1"/>
</dbReference>
<dbReference type="PANTHER" id="PTHR42743">
    <property type="entry name" value="AMINO-ACID AMINOTRANSFERASE"/>
    <property type="match status" value="1"/>
</dbReference>
<evidence type="ECO:0000313" key="10">
    <source>
        <dbReference type="Proteomes" id="UP000765802"/>
    </source>
</evidence>
<name>A0ABR7M4V0_9BACT</name>
<evidence type="ECO:0000256" key="5">
    <source>
        <dbReference type="ARBA" id="ARBA00013053"/>
    </source>
</evidence>
<comment type="caution">
    <text evidence="9">The sequence shown here is derived from an EMBL/GenBank/DDBJ whole genome shotgun (WGS) entry which is preliminary data.</text>
</comment>
<evidence type="ECO:0000256" key="1">
    <source>
        <dbReference type="ARBA" id="ARBA00004824"/>
    </source>
</evidence>
<evidence type="ECO:0000313" key="9">
    <source>
        <dbReference type="EMBL" id="MBC6489775.1"/>
    </source>
</evidence>
<evidence type="ECO:0000256" key="6">
    <source>
        <dbReference type="ARBA" id="ARBA00048212"/>
    </source>
</evidence>
<dbReference type="SUPFAM" id="SSF56752">
    <property type="entry name" value="D-aminoacid aminotransferase-like PLP-dependent enzymes"/>
    <property type="match status" value="1"/>
</dbReference>
<evidence type="ECO:0000256" key="7">
    <source>
        <dbReference type="ARBA" id="ARBA00048798"/>
    </source>
</evidence>
<gene>
    <name evidence="9" type="ORF">BC349_02265</name>
</gene>
<dbReference type="InterPro" id="IPR001544">
    <property type="entry name" value="Aminotrans_IV"/>
</dbReference>
<dbReference type="EMBL" id="MBUA01000001">
    <property type="protein sequence ID" value="MBC6489775.1"/>
    <property type="molecule type" value="Genomic_DNA"/>
</dbReference>
<comment type="catalytic activity">
    <reaction evidence="7">
        <text>L-isoleucine + 2-oxoglutarate = (S)-3-methyl-2-oxopentanoate + L-glutamate</text>
        <dbReference type="Rhea" id="RHEA:24801"/>
        <dbReference type="ChEBI" id="CHEBI:16810"/>
        <dbReference type="ChEBI" id="CHEBI:29985"/>
        <dbReference type="ChEBI" id="CHEBI:35146"/>
        <dbReference type="ChEBI" id="CHEBI:58045"/>
        <dbReference type="EC" id="2.6.1.42"/>
    </reaction>
</comment>
<dbReference type="Pfam" id="PF01063">
    <property type="entry name" value="Aminotran_4"/>
    <property type="match status" value="1"/>
</dbReference>
<comment type="catalytic activity">
    <reaction evidence="8">
        <text>L-leucine + 2-oxoglutarate = 4-methyl-2-oxopentanoate + L-glutamate</text>
        <dbReference type="Rhea" id="RHEA:18321"/>
        <dbReference type="ChEBI" id="CHEBI:16810"/>
        <dbReference type="ChEBI" id="CHEBI:17865"/>
        <dbReference type="ChEBI" id="CHEBI:29985"/>
        <dbReference type="ChEBI" id="CHEBI:57427"/>
        <dbReference type="EC" id="2.6.1.42"/>
    </reaction>
</comment>
<keyword evidence="10" id="KW-1185">Reference proteome</keyword>
<reference evidence="9 10" key="1">
    <citation type="submission" date="2016-07" db="EMBL/GenBank/DDBJ databases">
        <title>Genome analysis of Flavihumibacter stibioxidans YS-17.</title>
        <authorList>
            <person name="Shi K."/>
            <person name="Han Y."/>
            <person name="Wang G."/>
        </authorList>
    </citation>
    <scope>NUCLEOTIDE SEQUENCE [LARGE SCALE GENOMIC DNA]</scope>
    <source>
        <strain evidence="9 10">YS-17</strain>
    </source>
</reference>
<dbReference type="InterPro" id="IPR036038">
    <property type="entry name" value="Aminotransferase-like"/>
</dbReference>
<evidence type="ECO:0000256" key="8">
    <source>
        <dbReference type="ARBA" id="ARBA00049229"/>
    </source>
</evidence>
<protein>
    <recommendedName>
        <fullName evidence="5">branched-chain-amino-acid transaminase</fullName>
        <ecNumber evidence="5">2.6.1.42</ecNumber>
    </recommendedName>
</protein>
<dbReference type="InterPro" id="IPR050571">
    <property type="entry name" value="Class-IV_PLP-Dep_Aminotrnsfr"/>
</dbReference>
<dbReference type="Gene3D" id="3.30.470.10">
    <property type="match status" value="1"/>
</dbReference>
<evidence type="ECO:0000256" key="4">
    <source>
        <dbReference type="ARBA" id="ARBA00009320"/>
    </source>
</evidence>
<comment type="catalytic activity">
    <reaction evidence="6">
        <text>L-valine + 2-oxoglutarate = 3-methyl-2-oxobutanoate + L-glutamate</text>
        <dbReference type="Rhea" id="RHEA:24813"/>
        <dbReference type="ChEBI" id="CHEBI:11851"/>
        <dbReference type="ChEBI" id="CHEBI:16810"/>
        <dbReference type="ChEBI" id="CHEBI:29985"/>
        <dbReference type="ChEBI" id="CHEBI:57762"/>
        <dbReference type="EC" id="2.6.1.42"/>
    </reaction>
</comment>
<evidence type="ECO:0000256" key="3">
    <source>
        <dbReference type="ARBA" id="ARBA00005072"/>
    </source>
</evidence>
<dbReference type="RefSeq" id="WP_187255128.1">
    <property type="nucleotide sequence ID" value="NZ_JBHULF010000006.1"/>
</dbReference>
<dbReference type="Gene3D" id="3.20.10.10">
    <property type="entry name" value="D-amino Acid Aminotransferase, subunit A, domain 2"/>
    <property type="match status" value="1"/>
</dbReference>
<dbReference type="Proteomes" id="UP000765802">
    <property type="component" value="Unassembled WGS sequence"/>
</dbReference>
<dbReference type="InterPro" id="IPR043132">
    <property type="entry name" value="BCAT-like_C"/>
</dbReference>
<dbReference type="CDD" id="cd00449">
    <property type="entry name" value="PLPDE_IV"/>
    <property type="match status" value="1"/>
</dbReference>
<proteinExistence type="inferred from homology"/>